<keyword evidence="1" id="KW-1133">Transmembrane helix</keyword>
<protein>
    <submittedName>
        <fullName evidence="2">Uncharacterized protein</fullName>
    </submittedName>
</protein>
<reference evidence="2" key="1">
    <citation type="journal article" date="2020" name="Nature">
        <title>Giant virus diversity and host interactions through global metagenomics.</title>
        <authorList>
            <person name="Schulz F."/>
            <person name="Roux S."/>
            <person name="Paez-Espino D."/>
            <person name="Jungbluth S."/>
            <person name="Walsh D.A."/>
            <person name="Denef V.J."/>
            <person name="McMahon K.D."/>
            <person name="Konstantinidis K.T."/>
            <person name="Eloe-Fadrosh E.A."/>
            <person name="Kyrpides N.C."/>
            <person name="Woyke T."/>
        </authorList>
    </citation>
    <scope>NUCLEOTIDE SEQUENCE</scope>
    <source>
        <strain evidence="2">GVMAG-S-1016713-169</strain>
    </source>
</reference>
<dbReference type="AlphaFoldDB" id="A0A6C0LW52"/>
<proteinExistence type="predicted"/>
<dbReference type="EMBL" id="MN740575">
    <property type="protein sequence ID" value="QHU34600.1"/>
    <property type="molecule type" value="Genomic_DNA"/>
</dbReference>
<organism evidence="2">
    <name type="scientific">viral metagenome</name>
    <dbReference type="NCBI Taxonomy" id="1070528"/>
    <lineage>
        <taxon>unclassified sequences</taxon>
        <taxon>metagenomes</taxon>
        <taxon>organismal metagenomes</taxon>
    </lineage>
</organism>
<feature type="transmembrane region" description="Helical" evidence="1">
    <location>
        <begin position="12"/>
        <end position="30"/>
    </location>
</feature>
<accession>A0A6C0LW52</accession>
<feature type="transmembrane region" description="Helical" evidence="1">
    <location>
        <begin position="130"/>
        <end position="149"/>
    </location>
</feature>
<sequence>MDENANYRININLHVLILFTFLTLLFFTYISKLERESISNVITSSINDNIGTVLTKINNSQVTNYIDWDSINKMSKDIQTSAKGEAKDVTSNHRRLLITGILIIVGLTVTLASMYTYYYYKGAKIDIKKILIENIIVFSFVGIIEFLFFTKIASKYIPVAPDMMADTILERVKYRLFEYLK</sequence>
<keyword evidence="1" id="KW-0472">Membrane</keyword>
<evidence type="ECO:0000313" key="2">
    <source>
        <dbReference type="EMBL" id="QHU34600.1"/>
    </source>
</evidence>
<keyword evidence="1" id="KW-0812">Transmembrane</keyword>
<evidence type="ECO:0000256" key="1">
    <source>
        <dbReference type="SAM" id="Phobius"/>
    </source>
</evidence>
<name>A0A6C0LW52_9ZZZZ</name>
<feature type="transmembrane region" description="Helical" evidence="1">
    <location>
        <begin position="96"/>
        <end position="118"/>
    </location>
</feature>